<feature type="domain" description="DUF1266" evidence="1">
    <location>
        <begin position="259"/>
        <end position="438"/>
    </location>
</feature>
<dbReference type="RefSeq" id="WP_338102357.1">
    <property type="nucleotide sequence ID" value="NZ_CP131060.1"/>
</dbReference>
<name>A0AA96V4Z3_9EURY</name>
<evidence type="ECO:0000259" key="1">
    <source>
        <dbReference type="Pfam" id="PF06889"/>
    </source>
</evidence>
<dbReference type="Pfam" id="PF06889">
    <property type="entry name" value="DUF1266"/>
    <property type="match status" value="1"/>
</dbReference>
<gene>
    <name evidence="2" type="ORF">MsAc7_15920</name>
</gene>
<reference evidence="2 3" key="1">
    <citation type="submission" date="2023-07" db="EMBL/GenBank/DDBJ databases">
        <title>Closed genoem sequence of Methanosarcinaceae archaeon Ac7.</title>
        <authorList>
            <person name="Poehlein A."/>
            <person name="Protasov E."/>
            <person name="Platt K."/>
            <person name="Reeh H."/>
            <person name="Daniel R."/>
            <person name="Brune A."/>
        </authorList>
    </citation>
    <scope>NUCLEOTIDE SEQUENCE [LARGE SCALE GENOMIC DNA]</scope>
    <source>
        <strain evidence="2 3">Ac7</strain>
    </source>
</reference>
<keyword evidence="3" id="KW-1185">Reference proteome</keyword>
<organism evidence="2 3">
    <name type="scientific">Methanolapillus millepedarum</name>
    <dbReference type="NCBI Taxonomy" id="3028296"/>
    <lineage>
        <taxon>Archaea</taxon>
        <taxon>Methanobacteriati</taxon>
        <taxon>Methanobacteriota</taxon>
        <taxon>Stenosarchaea group</taxon>
        <taxon>Methanomicrobia</taxon>
        <taxon>Methanosarcinales</taxon>
        <taxon>Methanosarcinaceae</taxon>
        <taxon>Methanolapillus</taxon>
    </lineage>
</organism>
<accession>A0AA96V4Z3</accession>
<dbReference type="Proteomes" id="UP001303587">
    <property type="component" value="Chromosome"/>
</dbReference>
<dbReference type="AlphaFoldDB" id="A0AA96V4Z3"/>
<dbReference type="EMBL" id="CP131060">
    <property type="protein sequence ID" value="WNY26020.1"/>
    <property type="molecule type" value="Genomic_DNA"/>
</dbReference>
<evidence type="ECO:0000313" key="3">
    <source>
        <dbReference type="Proteomes" id="UP001303587"/>
    </source>
</evidence>
<evidence type="ECO:0000313" key="2">
    <source>
        <dbReference type="EMBL" id="WNY26020.1"/>
    </source>
</evidence>
<protein>
    <recommendedName>
        <fullName evidence="1">DUF1266 domain-containing protein</fullName>
    </recommendedName>
</protein>
<sequence length="443" mass="51322">MIDISETCQKLKDVFERMFQNLETNHTNILIHEIEIFACYEEGFINILIKNGGYISQKYCSQKPLESDSNALWEEYFKENADNDTVFLASELFPSWVFDISKGPSFSKEDFFKFIKPLVATALKTAGFEKLNLPMLMKPMTFVLKVFGYPESVIYFRNADGKEMWADGVDGQNIDRYSDNDISGKSATFAVQKIEARLDYWSVLPDKNPKSELLFCEDLTLREAQYWALTAAAHISLREGQCLDSLRLNMSREEAQTHLSEKWQINSRAELVQTLDYFWYEGQHLNYDIVLENILPLSWHEWKMEIEKFTQENEDGDTIVTLIPQLESMETAFHLLKREQIIATELVTSVLAWDLSCFIYVCRLGFAAGYIGEEEAWDSIMPAAAVLQQEFESWDELSVSYLTGCLLWNNSFRERTTAVKNHELLIQDPQSPFNSLPWNLELD</sequence>
<proteinExistence type="predicted"/>
<dbReference type="InterPro" id="IPR009677">
    <property type="entry name" value="DUF1266"/>
</dbReference>
<dbReference type="GeneID" id="89230686"/>